<accession>A0A545ARV6</accession>
<name>A0A545ARV6_9ACTN</name>
<evidence type="ECO:0000313" key="3">
    <source>
        <dbReference type="Proteomes" id="UP000317982"/>
    </source>
</evidence>
<reference evidence="2 3" key="1">
    <citation type="submission" date="2019-07" db="EMBL/GenBank/DDBJ databases">
        <title>Cryptosporangium phraense sp. nov., isolated from plant litter.</title>
        <authorList>
            <person name="Suriyachadkun C."/>
        </authorList>
    </citation>
    <scope>NUCLEOTIDE SEQUENCE [LARGE SCALE GENOMIC DNA]</scope>
    <source>
        <strain evidence="2 3">A-T 5661</strain>
    </source>
</reference>
<dbReference type="InParanoid" id="A0A545ARV6"/>
<gene>
    <name evidence="2" type="ORF">FL583_16605</name>
</gene>
<dbReference type="RefSeq" id="WP_142705559.1">
    <property type="nucleotide sequence ID" value="NZ_VIRS01000010.1"/>
</dbReference>
<dbReference type="Proteomes" id="UP000317982">
    <property type="component" value="Unassembled WGS sequence"/>
</dbReference>
<proteinExistence type="predicted"/>
<dbReference type="EMBL" id="VIRS01000010">
    <property type="protein sequence ID" value="TQS44070.1"/>
    <property type="molecule type" value="Genomic_DNA"/>
</dbReference>
<keyword evidence="3" id="KW-1185">Reference proteome</keyword>
<comment type="caution">
    <text evidence="2">The sequence shown here is derived from an EMBL/GenBank/DDBJ whole genome shotgun (WGS) entry which is preliminary data.</text>
</comment>
<feature type="region of interest" description="Disordered" evidence="1">
    <location>
        <begin position="32"/>
        <end position="78"/>
    </location>
</feature>
<sequence length="78" mass="8270">MTRVITIVIGLVVAGVVAYSLIGIIVESVDPSAPSCGSEQPCPNPSIDDGAGSWNPDDRNQDDRERGPVDRVPERGRP</sequence>
<evidence type="ECO:0000313" key="2">
    <source>
        <dbReference type="EMBL" id="TQS44070.1"/>
    </source>
</evidence>
<evidence type="ECO:0000256" key="1">
    <source>
        <dbReference type="SAM" id="MobiDB-lite"/>
    </source>
</evidence>
<feature type="compositionally biased region" description="Basic and acidic residues" evidence="1">
    <location>
        <begin position="56"/>
        <end position="78"/>
    </location>
</feature>
<protein>
    <submittedName>
        <fullName evidence="2">Uncharacterized protein</fullName>
    </submittedName>
</protein>
<organism evidence="2 3">
    <name type="scientific">Cryptosporangium phraense</name>
    <dbReference type="NCBI Taxonomy" id="2593070"/>
    <lineage>
        <taxon>Bacteria</taxon>
        <taxon>Bacillati</taxon>
        <taxon>Actinomycetota</taxon>
        <taxon>Actinomycetes</taxon>
        <taxon>Cryptosporangiales</taxon>
        <taxon>Cryptosporangiaceae</taxon>
        <taxon>Cryptosporangium</taxon>
    </lineage>
</organism>
<dbReference type="AlphaFoldDB" id="A0A545ARV6"/>